<dbReference type="AlphaFoldDB" id="A0A9W7FZH4"/>
<evidence type="ECO:0000313" key="3">
    <source>
        <dbReference type="Proteomes" id="UP001165082"/>
    </source>
</evidence>
<reference evidence="2" key="1">
    <citation type="submission" date="2022-07" db="EMBL/GenBank/DDBJ databases">
        <title>Genome analysis of Parmales, a sister group of diatoms, reveals the evolutionary specialization of diatoms from phago-mixotrophs to photoautotrophs.</title>
        <authorList>
            <person name="Ban H."/>
            <person name="Sato S."/>
            <person name="Yoshikawa S."/>
            <person name="Kazumasa Y."/>
            <person name="Nakamura Y."/>
            <person name="Ichinomiya M."/>
            <person name="Saitoh K."/>
            <person name="Sato N."/>
            <person name="Blanc-Mathieu R."/>
            <person name="Endo H."/>
            <person name="Kuwata A."/>
            <person name="Ogata H."/>
        </authorList>
    </citation>
    <scope>NUCLEOTIDE SEQUENCE</scope>
</reference>
<feature type="compositionally biased region" description="Basic and acidic residues" evidence="1">
    <location>
        <begin position="1"/>
        <end position="23"/>
    </location>
</feature>
<evidence type="ECO:0000313" key="2">
    <source>
        <dbReference type="EMBL" id="GMI29302.1"/>
    </source>
</evidence>
<proteinExistence type="predicted"/>
<gene>
    <name evidence="2" type="ORF">TrRE_jg944</name>
</gene>
<organism evidence="2 3">
    <name type="scientific">Triparma retinervis</name>
    <dbReference type="NCBI Taxonomy" id="2557542"/>
    <lineage>
        <taxon>Eukaryota</taxon>
        <taxon>Sar</taxon>
        <taxon>Stramenopiles</taxon>
        <taxon>Ochrophyta</taxon>
        <taxon>Bolidophyceae</taxon>
        <taxon>Parmales</taxon>
        <taxon>Triparmaceae</taxon>
        <taxon>Triparma</taxon>
    </lineage>
</organism>
<dbReference type="Proteomes" id="UP001165082">
    <property type="component" value="Unassembled WGS sequence"/>
</dbReference>
<protein>
    <submittedName>
        <fullName evidence="2">Uncharacterized protein</fullName>
    </submittedName>
</protein>
<evidence type="ECO:0000256" key="1">
    <source>
        <dbReference type="SAM" id="MobiDB-lite"/>
    </source>
</evidence>
<feature type="region of interest" description="Disordered" evidence="1">
    <location>
        <begin position="1"/>
        <end position="40"/>
    </location>
</feature>
<feature type="non-terminal residue" evidence="2">
    <location>
        <position position="147"/>
    </location>
</feature>
<sequence>MSKKERMECIIGKQPREEREKIKTGSKGAQRLRGKQRREAKAMNELTEDHIEILQVLAEEEAEVGERTRHYLPSHNYSPPRFRHAMLRDVLKPHYLNAESTEMENLTKKEFVEYITEEQYQQHLKEGGSKAVAFRWAYDIKMSRENP</sequence>
<keyword evidence="3" id="KW-1185">Reference proteome</keyword>
<dbReference type="EMBL" id="BRXZ01008661">
    <property type="protein sequence ID" value="GMI29302.1"/>
    <property type="molecule type" value="Genomic_DNA"/>
</dbReference>
<comment type="caution">
    <text evidence="2">The sequence shown here is derived from an EMBL/GenBank/DDBJ whole genome shotgun (WGS) entry which is preliminary data.</text>
</comment>
<accession>A0A9W7FZH4</accession>
<name>A0A9W7FZH4_9STRA</name>